<dbReference type="SMART" id="SM00387">
    <property type="entry name" value="HATPase_c"/>
    <property type="match status" value="1"/>
</dbReference>
<dbReference type="PROSITE" id="PS50109">
    <property type="entry name" value="HIS_KIN"/>
    <property type="match status" value="1"/>
</dbReference>
<dbReference type="SMART" id="SM00304">
    <property type="entry name" value="HAMP"/>
    <property type="match status" value="1"/>
</dbReference>
<dbReference type="GO" id="GO:0000155">
    <property type="term" value="F:phosphorelay sensor kinase activity"/>
    <property type="evidence" value="ECO:0007669"/>
    <property type="project" value="InterPro"/>
</dbReference>
<dbReference type="InterPro" id="IPR003594">
    <property type="entry name" value="HATPase_dom"/>
</dbReference>
<evidence type="ECO:0000313" key="12">
    <source>
        <dbReference type="Proteomes" id="UP000267342"/>
    </source>
</evidence>
<dbReference type="Pfam" id="PF02518">
    <property type="entry name" value="HATPase_c"/>
    <property type="match status" value="1"/>
</dbReference>
<keyword evidence="12" id="KW-1185">Reference proteome</keyword>
<dbReference type="CDD" id="cd00075">
    <property type="entry name" value="HATPase"/>
    <property type="match status" value="1"/>
</dbReference>
<dbReference type="InterPro" id="IPR036097">
    <property type="entry name" value="HisK_dim/P_sf"/>
</dbReference>
<gene>
    <name evidence="11" type="ORF">ZBT109_0600</name>
</gene>
<evidence type="ECO:0000259" key="9">
    <source>
        <dbReference type="PROSITE" id="PS50109"/>
    </source>
</evidence>
<dbReference type="KEGG" id="zpl:ZBT109_0600"/>
<sequence length="395" mass="43748">MIGLLRKRRVRPGAPLWRWIGVRMIALAMSAILFVCGGMWLRFAWWEGHLRAKIPAPVRQELDMLEAQPRGDRQRLLQIYGEYMYGEYFTNESENKDLLFFGGFILLSIPLILVGGAWMSLRLSRQLSAVAISADRIAQGDLTSRAALAQHSPEALRSLTDDFNRMAERLERRERELQASSAATAHELRTPLTAAKGRLQGMLDGVFEPTAQNFQLIMRQLDQLNHLINDLYLLSLISAEQLALSPSDFAVRSLLEERMAWAAPRLRELGMQAQVEADDALQLRADRDRLGQVVSILLDNAMRYAASGGWVIVQARLQEGGVIIAVDDGGPGFAPEHLARACDRFWRAESSRSRHAGGSGLGLAVAAAIVQAHGGHLSVHNRDGGGASLRILLPH</sequence>
<dbReference type="PANTHER" id="PTHR45453">
    <property type="entry name" value="PHOSPHATE REGULON SENSOR PROTEIN PHOR"/>
    <property type="match status" value="1"/>
</dbReference>
<dbReference type="GO" id="GO:0005886">
    <property type="term" value="C:plasma membrane"/>
    <property type="evidence" value="ECO:0007669"/>
    <property type="project" value="TreeGrafter"/>
</dbReference>
<dbReference type="Pfam" id="PF00512">
    <property type="entry name" value="HisKA"/>
    <property type="match status" value="1"/>
</dbReference>
<feature type="transmembrane region" description="Helical" evidence="8">
    <location>
        <begin position="20"/>
        <end position="41"/>
    </location>
</feature>
<evidence type="ECO:0000313" key="11">
    <source>
        <dbReference type="EMBL" id="BBG29380.1"/>
    </source>
</evidence>
<dbReference type="OrthoDB" id="9804645at2"/>
<dbReference type="SUPFAM" id="SSF55874">
    <property type="entry name" value="ATPase domain of HSP90 chaperone/DNA topoisomerase II/histidine kinase"/>
    <property type="match status" value="1"/>
</dbReference>
<evidence type="ECO:0000256" key="7">
    <source>
        <dbReference type="ARBA" id="ARBA00023012"/>
    </source>
</evidence>
<proteinExistence type="predicted"/>
<feature type="domain" description="HAMP" evidence="10">
    <location>
        <begin position="121"/>
        <end position="175"/>
    </location>
</feature>
<dbReference type="InterPro" id="IPR050351">
    <property type="entry name" value="BphY/WalK/GraS-like"/>
</dbReference>
<dbReference type="InterPro" id="IPR036890">
    <property type="entry name" value="HATPase_C_sf"/>
</dbReference>
<keyword evidence="7" id="KW-0902">Two-component regulatory system</keyword>
<keyword evidence="4" id="KW-0597">Phosphoprotein</keyword>
<organism evidence="11 12">
    <name type="scientific">Zymobacter palmae</name>
    <dbReference type="NCBI Taxonomy" id="33074"/>
    <lineage>
        <taxon>Bacteria</taxon>
        <taxon>Pseudomonadati</taxon>
        <taxon>Pseudomonadota</taxon>
        <taxon>Gammaproteobacteria</taxon>
        <taxon>Oceanospirillales</taxon>
        <taxon>Halomonadaceae</taxon>
        <taxon>Zymobacter group</taxon>
        <taxon>Zymobacter</taxon>
    </lineage>
</organism>
<dbReference type="PROSITE" id="PS50885">
    <property type="entry name" value="HAMP"/>
    <property type="match status" value="1"/>
</dbReference>
<protein>
    <recommendedName>
        <fullName evidence="3">histidine kinase</fullName>
        <ecNumber evidence="3">2.7.13.3</ecNumber>
    </recommendedName>
</protein>
<evidence type="ECO:0000256" key="5">
    <source>
        <dbReference type="ARBA" id="ARBA00022679"/>
    </source>
</evidence>
<dbReference type="InterPro" id="IPR004358">
    <property type="entry name" value="Sig_transdc_His_kin-like_C"/>
</dbReference>
<accession>A0A348HCM8</accession>
<feature type="domain" description="Histidine kinase" evidence="9">
    <location>
        <begin position="183"/>
        <end position="395"/>
    </location>
</feature>
<keyword evidence="6 11" id="KW-0418">Kinase</keyword>
<dbReference type="RefSeq" id="WP_027705550.1">
    <property type="nucleotide sequence ID" value="NZ_AP018933.1"/>
</dbReference>
<dbReference type="Gene3D" id="3.30.565.10">
    <property type="entry name" value="Histidine kinase-like ATPase, C-terminal domain"/>
    <property type="match status" value="1"/>
</dbReference>
<dbReference type="CDD" id="cd00082">
    <property type="entry name" value="HisKA"/>
    <property type="match status" value="1"/>
</dbReference>
<dbReference type="PANTHER" id="PTHR45453:SF1">
    <property type="entry name" value="PHOSPHATE REGULON SENSOR PROTEIN PHOR"/>
    <property type="match status" value="1"/>
</dbReference>
<dbReference type="GO" id="GO:0016036">
    <property type="term" value="P:cellular response to phosphate starvation"/>
    <property type="evidence" value="ECO:0007669"/>
    <property type="project" value="TreeGrafter"/>
</dbReference>
<evidence type="ECO:0000256" key="3">
    <source>
        <dbReference type="ARBA" id="ARBA00012438"/>
    </source>
</evidence>
<name>A0A348HCM8_9GAMM</name>
<dbReference type="PRINTS" id="PR00344">
    <property type="entry name" value="BCTRLSENSOR"/>
</dbReference>
<dbReference type="AlphaFoldDB" id="A0A348HCM8"/>
<dbReference type="InterPro" id="IPR003660">
    <property type="entry name" value="HAMP_dom"/>
</dbReference>
<evidence type="ECO:0000256" key="8">
    <source>
        <dbReference type="SAM" id="Phobius"/>
    </source>
</evidence>
<dbReference type="InterPro" id="IPR005467">
    <property type="entry name" value="His_kinase_dom"/>
</dbReference>
<comment type="catalytic activity">
    <reaction evidence="1">
        <text>ATP + protein L-histidine = ADP + protein N-phospho-L-histidine.</text>
        <dbReference type="EC" id="2.7.13.3"/>
    </reaction>
</comment>
<evidence type="ECO:0000256" key="6">
    <source>
        <dbReference type="ARBA" id="ARBA00022777"/>
    </source>
</evidence>
<reference evidence="11 12" key="1">
    <citation type="submission" date="2018-09" db="EMBL/GenBank/DDBJ databases">
        <title>Zymobacter palmae IAM14233 (=T109) whole genome analysis.</title>
        <authorList>
            <person name="Yanase H."/>
        </authorList>
    </citation>
    <scope>NUCLEOTIDE SEQUENCE [LARGE SCALE GENOMIC DNA]</scope>
    <source>
        <strain evidence="11 12">IAM14233</strain>
    </source>
</reference>
<keyword evidence="8" id="KW-0472">Membrane</keyword>
<dbReference type="EC" id="2.7.13.3" evidence="3"/>
<evidence type="ECO:0000256" key="1">
    <source>
        <dbReference type="ARBA" id="ARBA00000085"/>
    </source>
</evidence>
<dbReference type="SUPFAM" id="SSF47384">
    <property type="entry name" value="Homodimeric domain of signal transducing histidine kinase"/>
    <property type="match status" value="1"/>
</dbReference>
<comment type="subcellular location">
    <subcellularLocation>
        <location evidence="2">Membrane</location>
    </subcellularLocation>
</comment>
<dbReference type="Gene3D" id="1.10.287.130">
    <property type="match status" value="1"/>
</dbReference>
<dbReference type="InterPro" id="IPR003661">
    <property type="entry name" value="HisK_dim/P_dom"/>
</dbReference>
<dbReference type="STRING" id="1123510.GCA_000620025_02553"/>
<dbReference type="CDD" id="cd06225">
    <property type="entry name" value="HAMP"/>
    <property type="match status" value="1"/>
</dbReference>
<dbReference type="EMBL" id="AP018933">
    <property type="protein sequence ID" value="BBG29380.1"/>
    <property type="molecule type" value="Genomic_DNA"/>
</dbReference>
<dbReference type="Pfam" id="PF00672">
    <property type="entry name" value="HAMP"/>
    <property type="match status" value="1"/>
</dbReference>
<feature type="transmembrane region" description="Helical" evidence="8">
    <location>
        <begin position="98"/>
        <end position="118"/>
    </location>
</feature>
<evidence type="ECO:0000256" key="4">
    <source>
        <dbReference type="ARBA" id="ARBA00022553"/>
    </source>
</evidence>
<dbReference type="SMART" id="SM00388">
    <property type="entry name" value="HisKA"/>
    <property type="match status" value="1"/>
</dbReference>
<evidence type="ECO:0000256" key="2">
    <source>
        <dbReference type="ARBA" id="ARBA00004370"/>
    </source>
</evidence>
<keyword evidence="8" id="KW-1133">Transmembrane helix</keyword>
<dbReference type="GO" id="GO:0004721">
    <property type="term" value="F:phosphoprotein phosphatase activity"/>
    <property type="evidence" value="ECO:0007669"/>
    <property type="project" value="TreeGrafter"/>
</dbReference>
<keyword evidence="5" id="KW-0808">Transferase</keyword>
<evidence type="ECO:0000259" key="10">
    <source>
        <dbReference type="PROSITE" id="PS50885"/>
    </source>
</evidence>
<keyword evidence="8" id="KW-0812">Transmembrane</keyword>
<dbReference type="Proteomes" id="UP000267342">
    <property type="component" value="Chromosome"/>
</dbReference>
<dbReference type="Gene3D" id="6.10.340.10">
    <property type="match status" value="1"/>
</dbReference>